<accession>A0A9D1M533</accession>
<proteinExistence type="predicted"/>
<reference evidence="1" key="2">
    <citation type="journal article" date="2021" name="PeerJ">
        <title>Extensive microbial diversity within the chicken gut microbiome revealed by metagenomics and culture.</title>
        <authorList>
            <person name="Gilroy R."/>
            <person name="Ravi A."/>
            <person name="Getino M."/>
            <person name="Pursley I."/>
            <person name="Horton D.L."/>
            <person name="Alikhan N.F."/>
            <person name="Baker D."/>
            <person name="Gharbi K."/>
            <person name="Hall N."/>
            <person name="Watson M."/>
            <person name="Adriaenssens E.M."/>
            <person name="Foster-Nyarko E."/>
            <person name="Jarju S."/>
            <person name="Secka A."/>
            <person name="Antonio M."/>
            <person name="Oren A."/>
            <person name="Chaudhuri R.R."/>
            <person name="La Ragione R."/>
            <person name="Hildebrand F."/>
            <person name="Pallen M.J."/>
        </authorList>
    </citation>
    <scope>NUCLEOTIDE SEQUENCE</scope>
    <source>
        <strain evidence="1">ChiW3-316</strain>
    </source>
</reference>
<evidence type="ECO:0000313" key="1">
    <source>
        <dbReference type="EMBL" id="HIU53717.1"/>
    </source>
</evidence>
<gene>
    <name evidence="1" type="ORF">IAD20_06520</name>
</gene>
<reference evidence="1" key="1">
    <citation type="submission" date="2020-10" db="EMBL/GenBank/DDBJ databases">
        <authorList>
            <person name="Gilroy R."/>
        </authorList>
    </citation>
    <scope>NUCLEOTIDE SEQUENCE</scope>
    <source>
        <strain evidence="1">ChiW3-316</strain>
    </source>
</reference>
<comment type="caution">
    <text evidence="1">The sequence shown here is derived from an EMBL/GenBank/DDBJ whole genome shotgun (WGS) entry which is preliminary data.</text>
</comment>
<name>A0A9D1M533_9PROT</name>
<sequence length="73" mass="8351">MQKSAQENLDWYKNKAVNSFGSSHVRKGNLALLATSQFRNGELVQTARARCIWPNPYKNDSNILSRRVWGKEA</sequence>
<evidence type="ECO:0000313" key="2">
    <source>
        <dbReference type="Proteomes" id="UP000824107"/>
    </source>
</evidence>
<protein>
    <submittedName>
        <fullName evidence="1">Uncharacterized protein</fullName>
    </submittedName>
</protein>
<dbReference type="AlphaFoldDB" id="A0A9D1M533"/>
<organism evidence="1 2">
    <name type="scientific">Candidatus Scatocola faecipullorum</name>
    <dbReference type="NCBI Taxonomy" id="2840917"/>
    <lineage>
        <taxon>Bacteria</taxon>
        <taxon>Pseudomonadati</taxon>
        <taxon>Pseudomonadota</taxon>
        <taxon>Alphaproteobacteria</taxon>
        <taxon>Rhodospirillales</taxon>
        <taxon>Rhodospirillaceae</taxon>
        <taxon>Rhodospirillaceae incertae sedis</taxon>
        <taxon>Candidatus Scatocola</taxon>
    </lineage>
</organism>
<dbReference type="Proteomes" id="UP000824107">
    <property type="component" value="Unassembled WGS sequence"/>
</dbReference>
<dbReference type="EMBL" id="DVNC01000042">
    <property type="protein sequence ID" value="HIU53717.1"/>
    <property type="molecule type" value="Genomic_DNA"/>
</dbReference>